<evidence type="ECO:0000256" key="1">
    <source>
        <dbReference type="SAM" id="Phobius"/>
    </source>
</evidence>
<evidence type="ECO:0000313" key="2">
    <source>
        <dbReference type="EMBL" id="MBF4763935.1"/>
    </source>
</evidence>
<dbReference type="EMBL" id="JADKPN010000006">
    <property type="protein sequence ID" value="MBF4763935.1"/>
    <property type="molecule type" value="Genomic_DNA"/>
</dbReference>
<reference evidence="2" key="1">
    <citation type="submission" date="2020-11" db="EMBL/GenBank/DDBJ databases">
        <title>Nocardioides sp. nov., isolated from Soil of Cynanchum wilfordii Hemsley rhizosphere.</title>
        <authorList>
            <person name="Lee J.-S."/>
            <person name="Suh M.K."/>
            <person name="Kim J.-S."/>
        </authorList>
    </citation>
    <scope>NUCLEOTIDE SEQUENCE</scope>
    <source>
        <strain evidence="2">KCTC 19275</strain>
    </source>
</reference>
<comment type="caution">
    <text evidence="2">The sequence shown here is derived from an EMBL/GenBank/DDBJ whole genome shotgun (WGS) entry which is preliminary data.</text>
</comment>
<feature type="transmembrane region" description="Helical" evidence="1">
    <location>
        <begin position="42"/>
        <end position="64"/>
    </location>
</feature>
<dbReference type="AlphaFoldDB" id="A0A930YKT1"/>
<dbReference type="RefSeq" id="WP_194707107.1">
    <property type="nucleotide sequence ID" value="NZ_JADKPN010000006.1"/>
</dbReference>
<keyword evidence="1" id="KW-0472">Membrane</keyword>
<keyword evidence="3" id="KW-1185">Reference proteome</keyword>
<accession>A0A930YKT1</accession>
<keyword evidence="1" id="KW-1133">Transmembrane helix</keyword>
<protein>
    <submittedName>
        <fullName evidence="2">Uncharacterized protein</fullName>
    </submittedName>
</protein>
<name>A0A930YKT1_9ACTN</name>
<organism evidence="2 3">
    <name type="scientific">Nocardioides islandensis</name>
    <dbReference type="NCBI Taxonomy" id="433663"/>
    <lineage>
        <taxon>Bacteria</taxon>
        <taxon>Bacillati</taxon>
        <taxon>Actinomycetota</taxon>
        <taxon>Actinomycetes</taxon>
        <taxon>Propionibacteriales</taxon>
        <taxon>Nocardioidaceae</taxon>
        <taxon>Nocardioides</taxon>
    </lineage>
</organism>
<dbReference type="Proteomes" id="UP000640489">
    <property type="component" value="Unassembled WGS sequence"/>
</dbReference>
<proteinExistence type="predicted"/>
<keyword evidence="1" id="KW-0812">Transmembrane</keyword>
<evidence type="ECO:0000313" key="3">
    <source>
        <dbReference type="Proteomes" id="UP000640489"/>
    </source>
</evidence>
<sequence length="325" mass="35087">MSLDSRLREDMRAIADTVEPDVETVLASLLARRDRVRPGRAVLPRVLAAAASLVLAAGLVVWWLGRAHGHENDYVDDPAPPTGTYAARLTGDLAGEWRLRFADDLVSVVAPDRSALGRRSDFGSSVVGGDRLTTSLLDGPCAGEGSYRWSWEQGQLRLEVLDDTCDLRTRILTGADWQPVSGEQFTPGTYRAELTIAQMRRTAVAEGYARTDVDAYLGSEFPGASAVTYTVTAREGTWLVQESIDGAPKDVAWQGRFTVLDRGTVQATATDISCGPIVYDVRPSAAAVSFVVVTDACPTPWTAPVGELIAQTALYESAPFRRLGE</sequence>
<gene>
    <name evidence="2" type="ORF">ISU07_12430</name>
</gene>